<dbReference type="FunFam" id="2.60.200.20:FF:000013">
    <property type="entry name" value="FHA domain-containing protein FhaA"/>
    <property type="match status" value="1"/>
</dbReference>
<feature type="compositionally biased region" description="Low complexity" evidence="2">
    <location>
        <begin position="308"/>
        <end position="325"/>
    </location>
</feature>
<keyword evidence="1" id="KW-0597">Phosphoprotein</keyword>
<dbReference type="Pfam" id="PF12401">
    <property type="entry name" value="FhaA_N"/>
    <property type="match status" value="1"/>
</dbReference>
<dbReference type="InterPro" id="IPR008984">
    <property type="entry name" value="SMAD_FHA_dom_sf"/>
</dbReference>
<feature type="compositionally biased region" description="Gly residues" evidence="2">
    <location>
        <begin position="245"/>
        <end position="273"/>
    </location>
</feature>
<reference evidence="4 5" key="1">
    <citation type="submission" date="2016-12" db="EMBL/GenBank/DDBJ databases">
        <title>The new phylogeny of genus Mycobacterium.</title>
        <authorList>
            <person name="Tortoli E."/>
            <person name="Trovato A."/>
            <person name="Cirillo D.M."/>
        </authorList>
    </citation>
    <scope>NUCLEOTIDE SEQUENCE [LARGE SCALE GENOMIC DNA]</scope>
    <source>
        <strain evidence="4 5">DSM 45130</strain>
    </source>
</reference>
<accession>A0A1X0D370</accession>
<evidence type="ECO:0000256" key="1">
    <source>
        <dbReference type="ARBA" id="ARBA00022553"/>
    </source>
</evidence>
<dbReference type="STRING" id="444597.BST26_16775"/>
<dbReference type="AlphaFoldDB" id="A0A1X0D370"/>
<dbReference type="PANTHER" id="PTHR23308">
    <property type="entry name" value="NUCLEAR INHIBITOR OF PROTEIN PHOSPHATASE-1"/>
    <property type="match status" value="1"/>
</dbReference>
<dbReference type="SUPFAM" id="SSF49879">
    <property type="entry name" value="SMAD/FHA domain"/>
    <property type="match status" value="1"/>
</dbReference>
<evidence type="ECO:0000259" key="3">
    <source>
        <dbReference type="PROSITE" id="PS50006"/>
    </source>
</evidence>
<feature type="compositionally biased region" description="Low complexity" evidence="2">
    <location>
        <begin position="344"/>
        <end position="358"/>
    </location>
</feature>
<feature type="compositionally biased region" description="Basic and acidic residues" evidence="2">
    <location>
        <begin position="181"/>
        <end position="190"/>
    </location>
</feature>
<dbReference type="InterPro" id="IPR000253">
    <property type="entry name" value="FHA_dom"/>
</dbReference>
<dbReference type="Pfam" id="PF00498">
    <property type="entry name" value="FHA"/>
    <property type="match status" value="1"/>
</dbReference>
<dbReference type="InterPro" id="IPR022128">
    <property type="entry name" value="FhaA_N"/>
</dbReference>
<dbReference type="PROSITE" id="PS50006">
    <property type="entry name" value="FHA_DOMAIN"/>
    <property type="match status" value="1"/>
</dbReference>
<evidence type="ECO:0000313" key="5">
    <source>
        <dbReference type="Proteomes" id="UP000192801"/>
    </source>
</evidence>
<feature type="compositionally biased region" description="Gly residues" evidence="2">
    <location>
        <begin position="465"/>
        <end position="476"/>
    </location>
</feature>
<organism evidence="4 5">
    <name type="scientific">Mycolicibacterium insubricum</name>
    <dbReference type="NCBI Taxonomy" id="444597"/>
    <lineage>
        <taxon>Bacteria</taxon>
        <taxon>Bacillati</taxon>
        <taxon>Actinomycetota</taxon>
        <taxon>Actinomycetes</taxon>
        <taxon>Mycobacteriales</taxon>
        <taxon>Mycobacteriaceae</taxon>
        <taxon>Mycolicibacterium</taxon>
    </lineage>
</organism>
<dbReference type="InterPro" id="IPR042287">
    <property type="entry name" value="FhaA_N_sf"/>
</dbReference>
<gene>
    <name evidence="4" type="ORF">BST26_16775</name>
</gene>
<name>A0A1X0D370_9MYCO</name>
<dbReference type="Gene3D" id="3.30.2320.60">
    <property type="entry name" value="FhaA, phosphopeptide-binding domain (DUF3662)"/>
    <property type="match status" value="1"/>
</dbReference>
<comment type="caution">
    <text evidence="4">The sequence shown here is derived from an EMBL/GenBank/DDBJ whole genome shotgun (WGS) entry which is preliminary data.</text>
</comment>
<dbReference type="EMBL" id="MVHS01000048">
    <property type="protein sequence ID" value="ORA66837.1"/>
    <property type="molecule type" value="Genomic_DNA"/>
</dbReference>
<feature type="region of interest" description="Disordered" evidence="2">
    <location>
        <begin position="121"/>
        <end position="477"/>
    </location>
</feature>
<dbReference type="CDD" id="cd22668">
    <property type="entry name" value="FHA_FhaA-like"/>
    <property type="match status" value="1"/>
</dbReference>
<dbReference type="Gene3D" id="2.60.200.20">
    <property type="match status" value="1"/>
</dbReference>
<dbReference type="InterPro" id="IPR050923">
    <property type="entry name" value="Cell_Proc_Reg/RNA_Proc"/>
</dbReference>
<keyword evidence="5" id="KW-1185">Reference proteome</keyword>
<feature type="compositionally biased region" description="Gly residues" evidence="2">
    <location>
        <begin position="326"/>
        <end position="343"/>
    </location>
</feature>
<proteinExistence type="predicted"/>
<dbReference type="Proteomes" id="UP000192801">
    <property type="component" value="Unassembled WGS sequence"/>
</dbReference>
<evidence type="ECO:0000313" key="4">
    <source>
        <dbReference type="EMBL" id="ORA66837.1"/>
    </source>
</evidence>
<feature type="compositionally biased region" description="Low complexity" evidence="2">
    <location>
        <begin position="427"/>
        <end position="452"/>
    </location>
</feature>
<evidence type="ECO:0000256" key="2">
    <source>
        <dbReference type="SAM" id="MobiDB-lite"/>
    </source>
</evidence>
<feature type="compositionally biased region" description="Gly residues" evidence="2">
    <location>
        <begin position="359"/>
        <end position="377"/>
    </location>
</feature>
<protein>
    <recommendedName>
        <fullName evidence="3">FHA domain-containing protein</fullName>
    </recommendedName>
</protein>
<dbReference type="SMART" id="SM00240">
    <property type="entry name" value="FHA"/>
    <property type="match status" value="1"/>
</dbReference>
<feature type="compositionally biased region" description="Low complexity" evidence="2">
    <location>
        <begin position="378"/>
        <end position="396"/>
    </location>
</feature>
<sequence>MGQEVTMGLVQRLDRKLESTVGDAFARVFGGSIVPQEIESALRREATDGVRTLHGGQPLAPNDYIITLSEPDYQKTLADPDLTSDTFARHLLGFLREQGWQTYGEVVVRFDRSAQLHTGQVRARGVVNPDATRHPGRSVVAPDPAQSDQALTAEPGVPPMTDNPSYRGNQGQGGDYFDYTRGPDDQRGQDPRAPYGEQGAPAAGGDPGQGYGAPQGGYGGPQGGYGQAPSGGYGAPQGGYDQPQGGYGQPQGGYGQAPAGGYGAPQGGYGQASGGHPAPGPDYGQAPQQDYGQGGYGQPNYGQPPQPDYGQQNYGQAPQQGYGAAPQGGYGPQSGGYDQGGYGQAPQQPDYGQQNYGQQSGGYDQGGYGAAPAGGYGQAPQQPDYGQAPQADYGQPPAGGYGQQDYGQAPAGGYGQPDYGQAPQADYGQQSYGQPDYGQQGYGQPPQPEYGQSSGGYGDYPAGGYEQGGYDQGGYGAPSAGASTVTLQLDDGSGRTYQLREGANVIGRGQDAQFRLPDTGVSRRHLEIRWDGHVALLADLNSTNGTTVNNAPVQEWQLADGDVIRLGHSEIVVRVH</sequence>
<feature type="compositionally biased region" description="Gly residues" evidence="2">
    <location>
        <begin position="205"/>
        <end position="237"/>
    </location>
</feature>
<feature type="domain" description="FHA" evidence="3">
    <location>
        <begin position="504"/>
        <end position="553"/>
    </location>
</feature>